<feature type="compositionally biased region" description="Polar residues" evidence="3">
    <location>
        <begin position="550"/>
        <end position="564"/>
    </location>
</feature>
<dbReference type="NCBIfam" id="TIGR00797">
    <property type="entry name" value="matE"/>
    <property type="match status" value="1"/>
</dbReference>
<dbReference type="GO" id="GO:0015297">
    <property type="term" value="F:antiporter activity"/>
    <property type="evidence" value="ECO:0007669"/>
    <property type="project" value="InterPro"/>
</dbReference>
<proteinExistence type="inferred from homology"/>
<evidence type="ECO:0008006" key="7">
    <source>
        <dbReference type="Google" id="ProtNLM"/>
    </source>
</evidence>
<keyword evidence="4" id="KW-0472">Membrane</keyword>
<feature type="region of interest" description="Disordered" evidence="3">
    <location>
        <begin position="541"/>
        <end position="599"/>
    </location>
</feature>
<keyword evidence="6" id="KW-1185">Reference proteome</keyword>
<dbReference type="InterPro" id="IPR002528">
    <property type="entry name" value="MATE_fam"/>
</dbReference>
<feature type="transmembrane region" description="Helical" evidence="4">
    <location>
        <begin position="451"/>
        <end position="470"/>
    </location>
</feature>
<gene>
    <name evidence="5" type="ORF">N0F65_006396</name>
</gene>
<evidence type="ECO:0000313" key="5">
    <source>
        <dbReference type="EMBL" id="DAZ95748.1"/>
    </source>
</evidence>
<feature type="transmembrane region" description="Helical" evidence="4">
    <location>
        <begin position="220"/>
        <end position="243"/>
    </location>
</feature>
<keyword evidence="2" id="KW-0175">Coiled coil</keyword>
<evidence type="ECO:0000256" key="2">
    <source>
        <dbReference type="SAM" id="Coils"/>
    </source>
</evidence>
<feature type="transmembrane region" description="Helical" evidence="4">
    <location>
        <begin position="190"/>
        <end position="208"/>
    </location>
</feature>
<dbReference type="AlphaFoldDB" id="A0AAV2YPR1"/>
<feature type="transmembrane region" description="Helical" evidence="4">
    <location>
        <begin position="414"/>
        <end position="439"/>
    </location>
</feature>
<feature type="transmembrane region" description="Helical" evidence="4">
    <location>
        <begin position="379"/>
        <end position="402"/>
    </location>
</feature>
<protein>
    <recommendedName>
        <fullName evidence="7">MATE efflux family protein</fullName>
    </recommendedName>
</protein>
<feature type="transmembrane region" description="Helical" evidence="4">
    <location>
        <begin position="255"/>
        <end position="279"/>
    </location>
</feature>
<evidence type="ECO:0000256" key="4">
    <source>
        <dbReference type="SAM" id="Phobius"/>
    </source>
</evidence>
<dbReference type="PANTHER" id="PTHR11206">
    <property type="entry name" value="MULTIDRUG RESISTANCE PROTEIN"/>
    <property type="match status" value="1"/>
</dbReference>
<accession>A0AAV2YPR1</accession>
<feature type="coiled-coil region" evidence="2">
    <location>
        <begin position="514"/>
        <end position="541"/>
    </location>
</feature>
<evidence type="ECO:0000256" key="1">
    <source>
        <dbReference type="ARBA" id="ARBA00010199"/>
    </source>
</evidence>
<evidence type="ECO:0000256" key="3">
    <source>
        <dbReference type="SAM" id="MobiDB-lite"/>
    </source>
</evidence>
<comment type="similarity">
    <text evidence="1">Belongs to the multi antimicrobial extrusion (MATE) (TC 2.A.66.1) family.</text>
</comment>
<dbReference type="Pfam" id="PF01554">
    <property type="entry name" value="MatE"/>
    <property type="match status" value="2"/>
</dbReference>
<dbReference type="EMBL" id="DAKRPA010000191">
    <property type="protein sequence ID" value="DAZ95748.1"/>
    <property type="molecule type" value="Genomic_DNA"/>
</dbReference>
<feature type="transmembrane region" description="Helical" evidence="4">
    <location>
        <begin position="341"/>
        <end position="358"/>
    </location>
</feature>
<keyword evidence="4" id="KW-1133">Transmembrane helix</keyword>
<dbReference type="GO" id="GO:0016020">
    <property type="term" value="C:membrane"/>
    <property type="evidence" value="ECO:0007669"/>
    <property type="project" value="InterPro"/>
</dbReference>
<dbReference type="GO" id="GO:0042910">
    <property type="term" value="F:xenobiotic transmembrane transporter activity"/>
    <property type="evidence" value="ECO:0007669"/>
    <property type="project" value="InterPro"/>
</dbReference>
<comment type="caution">
    <text evidence="5">The sequence shown here is derived from an EMBL/GenBank/DDBJ whole genome shotgun (WGS) entry which is preliminary data.</text>
</comment>
<feature type="transmembrane region" description="Helical" evidence="4">
    <location>
        <begin position="156"/>
        <end position="178"/>
    </location>
</feature>
<organism evidence="5 6">
    <name type="scientific">Lagenidium giganteum</name>
    <dbReference type="NCBI Taxonomy" id="4803"/>
    <lineage>
        <taxon>Eukaryota</taxon>
        <taxon>Sar</taxon>
        <taxon>Stramenopiles</taxon>
        <taxon>Oomycota</taxon>
        <taxon>Peronosporomycetes</taxon>
        <taxon>Pythiales</taxon>
        <taxon>Pythiaceae</taxon>
    </lineage>
</organism>
<name>A0AAV2YPR1_9STRA</name>
<evidence type="ECO:0000313" key="6">
    <source>
        <dbReference type="Proteomes" id="UP001146120"/>
    </source>
</evidence>
<keyword evidence="4" id="KW-0812">Transmembrane</keyword>
<dbReference type="Proteomes" id="UP001146120">
    <property type="component" value="Unassembled WGS sequence"/>
</dbReference>
<reference evidence="5" key="1">
    <citation type="submission" date="2022-11" db="EMBL/GenBank/DDBJ databases">
        <authorList>
            <person name="Morgan W.R."/>
            <person name="Tartar A."/>
        </authorList>
    </citation>
    <scope>NUCLEOTIDE SEQUENCE</scope>
    <source>
        <strain evidence="5">ARSEF 373</strain>
    </source>
</reference>
<reference evidence="5" key="2">
    <citation type="journal article" date="2023" name="Microbiol Resour">
        <title>Decontamination and Annotation of the Draft Genome Sequence of the Oomycete Lagenidium giganteum ARSEF 373.</title>
        <authorList>
            <person name="Morgan W.R."/>
            <person name="Tartar A."/>
        </authorList>
    </citation>
    <scope>NUCLEOTIDE SEQUENCE</scope>
    <source>
        <strain evidence="5">ARSEF 373</strain>
    </source>
</reference>
<sequence length="599" mass="65346">MGKKKSTKNVAAPAPVPAASEVTPLLKVPSPVAQHEERGIEMQEKNPLVKPIIPEVNPSVTHVDDVIPIRQELWELSSMAVQLSLRQMVRQAMTITDSAFQGHIGTKQLAGVALAAMWMGVPSTFIQFSIQAINTLCSQAYGAGNNKLVGIWLQTAIVFAVLGSIPVIIWYFCVGHLISITMEDQETVKYGSQFAMVMALGLIPQYIYGACSTYFAAQGIIMPATFCSALTMVLNVVLNRFYIYGAFGWKGMGFIGSPLATVTSTCLQLFFFLMYTVVLKGYHKPYWGGWSRECLNKERVKVFLSLAIPMGASSVVDWASATVAGAFSGFLGPNIAASQSVLGGVFGVANSAVSGFSTSTQIRMSRYLGKGNAGAAKRVLFLGASIVFAGAIIMLCAVLTLRNHIFQIWSNDPVIIGMCTDVLLVFVICILVAFVRFLLTAVMNALSLAHINLWANNFASWIIYVPFSYLLPITWGWGLDGFWWADTYGEMFKALILLWGVSRVDWDIAAKRAQAAAEADDDAAENDAEEEKKRLLAYENEALVGRTPESYRTPSAMTPSTPYHTPSARRRARSSARSVTYTPDLAKARSKTPNPRSQA</sequence>